<reference evidence="2 3" key="1">
    <citation type="submission" date="2021-07" db="EMBL/GenBank/DDBJ databases">
        <authorList>
            <person name="Palmer J.M."/>
        </authorList>
    </citation>
    <scope>NUCLEOTIDE SEQUENCE [LARGE SCALE GENOMIC DNA]</scope>
    <source>
        <strain evidence="2 3">AT_MEX2019</strain>
        <tissue evidence="2">Muscle</tissue>
    </source>
</reference>
<dbReference type="EMBL" id="JAHUTI010040370">
    <property type="protein sequence ID" value="MED6245225.1"/>
    <property type="molecule type" value="Genomic_DNA"/>
</dbReference>
<gene>
    <name evidence="2" type="ORF">ATANTOWER_000350</name>
</gene>
<organism evidence="2 3">
    <name type="scientific">Ataeniobius toweri</name>
    <dbReference type="NCBI Taxonomy" id="208326"/>
    <lineage>
        <taxon>Eukaryota</taxon>
        <taxon>Metazoa</taxon>
        <taxon>Chordata</taxon>
        <taxon>Craniata</taxon>
        <taxon>Vertebrata</taxon>
        <taxon>Euteleostomi</taxon>
        <taxon>Actinopterygii</taxon>
        <taxon>Neopterygii</taxon>
        <taxon>Teleostei</taxon>
        <taxon>Neoteleostei</taxon>
        <taxon>Acanthomorphata</taxon>
        <taxon>Ovalentaria</taxon>
        <taxon>Atherinomorphae</taxon>
        <taxon>Cyprinodontiformes</taxon>
        <taxon>Goodeidae</taxon>
        <taxon>Ataeniobius</taxon>
    </lineage>
</organism>
<sequence length="113" mass="12588">MKQMPRPPQLTCFDVAELRLYSEPLPDGRAPHPISKGVPGHPTEEAHFGRLYPGSRTFGHDPKFMPIDEGRNVGRPVNPKVCLSAQLSLYHNGPVQRPHYCSSHTNLSVNLLP</sequence>
<comment type="caution">
    <text evidence="2">The sequence shown here is derived from an EMBL/GenBank/DDBJ whole genome shotgun (WGS) entry which is preliminary data.</text>
</comment>
<evidence type="ECO:0000256" key="1">
    <source>
        <dbReference type="SAM" id="MobiDB-lite"/>
    </source>
</evidence>
<dbReference type="Proteomes" id="UP001345963">
    <property type="component" value="Unassembled WGS sequence"/>
</dbReference>
<accession>A0ABU7B535</accession>
<evidence type="ECO:0000313" key="3">
    <source>
        <dbReference type="Proteomes" id="UP001345963"/>
    </source>
</evidence>
<feature type="region of interest" description="Disordered" evidence="1">
    <location>
        <begin position="24"/>
        <end position="48"/>
    </location>
</feature>
<proteinExistence type="predicted"/>
<name>A0ABU7B535_9TELE</name>
<protein>
    <submittedName>
        <fullName evidence="2">Uncharacterized protein</fullName>
    </submittedName>
</protein>
<evidence type="ECO:0000313" key="2">
    <source>
        <dbReference type="EMBL" id="MED6245225.1"/>
    </source>
</evidence>
<keyword evidence="3" id="KW-1185">Reference proteome</keyword>